<feature type="active site" evidence="8">
    <location>
        <position position="737"/>
    </location>
</feature>
<keyword evidence="9" id="KW-0732">Signal</keyword>
<keyword evidence="2 7" id="KW-0378">Hydrolase</keyword>
<dbReference type="SUPFAM" id="SSF49785">
    <property type="entry name" value="Galactose-binding domain-like"/>
    <property type="match status" value="1"/>
</dbReference>
<keyword evidence="5 7" id="KW-0326">Glycosidase</keyword>
<evidence type="ECO:0000313" key="14">
    <source>
        <dbReference type="Proteomes" id="UP000327030"/>
    </source>
</evidence>
<feature type="signal peptide" evidence="9">
    <location>
        <begin position="1"/>
        <end position="22"/>
    </location>
</feature>
<dbReference type="SUPFAM" id="SSF81296">
    <property type="entry name" value="E set domains"/>
    <property type="match status" value="1"/>
</dbReference>
<proteinExistence type="inferred from homology"/>
<evidence type="ECO:0000256" key="8">
    <source>
        <dbReference type="PROSITE-ProRule" id="PRU10060"/>
    </source>
</evidence>
<dbReference type="InterPro" id="IPR014756">
    <property type="entry name" value="Ig_E-set"/>
</dbReference>
<evidence type="ECO:0000256" key="3">
    <source>
        <dbReference type="ARBA" id="ARBA00023001"/>
    </source>
</evidence>
<dbReference type="InterPro" id="IPR004197">
    <property type="entry name" value="Cellulase_Ig-like"/>
</dbReference>
<feature type="domain" description="Glycoside hydrolase family 9" evidence="10">
    <location>
        <begin position="316"/>
        <end position="750"/>
    </location>
</feature>
<evidence type="ECO:0000256" key="1">
    <source>
        <dbReference type="ARBA" id="ARBA00007072"/>
    </source>
</evidence>
<dbReference type="InterPro" id="IPR013783">
    <property type="entry name" value="Ig-like_fold"/>
</dbReference>
<comment type="catalytic activity">
    <reaction evidence="9">
        <text>Endohydrolysis of (1-&gt;4)-beta-D-glucosidic linkages in cellulose, lichenin and cereal beta-D-glucans.</text>
        <dbReference type="EC" id="3.2.1.4"/>
    </reaction>
</comment>
<evidence type="ECO:0000259" key="11">
    <source>
        <dbReference type="Pfam" id="PF02018"/>
    </source>
</evidence>
<dbReference type="OrthoDB" id="9758662at2"/>
<evidence type="ECO:0000313" key="13">
    <source>
        <dbReference type="EMBL" id="QFJ53702.1"/>
    </source>
</evidence>
<dbReference type="InterPro" id="IPR008979">
    <property type="entry name" value="Galactose-bd-like_sf"/>
</dbReference>
<dbReference type="Pfam" id="PF00759">
    <property type="entry name" value="Glyco_hydro_9"/>
    <property type="match status" value="1"/>
</dbReference>
<evidence type="ECO:0000259" key="12">
    <source>
        <dbReference type="Pfam" id="PF02927"/>
    </source>
</evidence>
<dbReference type="GO" id="GO:0008810">
    <property type="term" value="F:cellulase activity"/>
    <property type="evidence" value="ECO:0007669"/>
    <property type="project" value="UniProtKB-EC"/>
</dbReference>
<dbReference type="Pfam" id="PF02927">
    <property type="entry name" value="CelD_N"/>
    <property type="match status" value="1"/>
</dbReference>
<sequence>MKGKTLKSLLAVTLSMMLAATAVGCGNQETAEPGEEAAIEEAPVAEAEPEPEEDDTVALGVNLLENGDFSKGTDQWATYCFDGECKISVNADGELDVDIKKLGSVDYGNQLYHDGFALDEGCLYKIAFDGYSDVERPVQMRFQINGGDYHAYYEEYADLTTEKTHYEYTFTMGETSDPAPRFCFNMGIIDGMDANMAEHHIYFDDFSLTLEDASGKVAGSGQVEVPDIAVNQIGYLPSALKTATIKGTGLNQTAKLIDEKTGKAVLEAAIGGGKDDPDSGEKEEVFDFTSVKEEGTYHIEAGDAISPSFEISKKVYDDAFKAAIKMLYYQRCGEELGSNYAGDFAHPTCHSEKASLYEDSSKKLDVSGGWHDAGDYGRYSVAGATAAADILLAYENYPKVFGDDVGIPESGNGVADVLDEAKYELDWLFKMQRSDGGVYHKVTCRNFPGGIMPQDETEELVIMPVSTTATGDFAGVMAIAARVYAKTDKTYADKCLAAAKKAAEYLEKTDRDTAGYRNPSDVSTGEYEDTCDVDERFWAYAELYKTTGDAEYEKAMLKELPDNGYSLGWQGVAGYGAYAYLSVKAANSMDTGKVPEIKKTADAAAKEISANADKYGYGSSIVGTYPWGSNLTIANNGQYMLMMKGTIDTYDKDAVDKQLNYLFGNNATGYCFLTGFGTLSPEHPHHRPSQATGKTVPGMIVGGPNSGLDDPYVQNVLKDTPAAKCYADNSQSYSTNEITIYWNSPVIYLLAGEIAAEK</sequence>
<dbReference type="Pfam" id="PF02018">
    <property type="entry name" value="CBM_4_9"/>
    <property type="match status" value="1"/>
</dbReference>
<dbReference type="EC" id="3.2.1.4" evidence="9"/>
<keyword evidence="6 7" id="KW-0624">Polysaccharide degradation</keyword>
<reference evidence="14" key="1">
    <citation type="submission" date="2019-08" db="EMBL/GenBank/DDBJ databases">
        <title>Complete Genome Sequence of the Polysaccharide-Degrading Rumen Bacterium Pseudobutyrivibrio xylanivorans MA3014.</title>
        <authorList>
            <person name="Palevich N."/>
            <person name="Maclean P.H."/>
            <person name="Kelly W.J."/>
            <person name="Leahy S.C."/>
            <person name="Rakonjac J."/>
            <person name="Attwood G.T."/>
        </authorList>
    </citation>
    <scope>NUCLEOTIDE SEQUENCE [LARGE SCALE GENOMIC DNA]</scope>
    <source>
        <strain evidence="14">MA3014</strain>
    </source>
</reference>
<keyword evidence="4 7" id="KW-0119">Carbohydrate metabolism</keyword>
<dbReference type="InterPro" id="IPR018221">
    <property type="entry name" value="Glyco_hydro_9_His_AS"/>
</dbReference>
<dbReference type="CDD" id="cd02850">
    <property type="entry name" value="E_set_Cellulase_N"/>
    <property type="match status" value="1"/>
</dbReference>
<evidence type="ECO:0000256" key="5">
    <source>
        <dbReference type="ARBA" id="ARBA00023295"/>
    </source>
</evidence>
<dbReference type="PANTHER" id="PTHR22298">
    <property type="entry name" value="ENDO-1,4-BETA-GLUCANASE"/>
    <property type="match status" value="1"/>
</dbReference>
<feature type="domain" description="Cellulase Ig-like" evidence="12">
    <location>
        <begin position="226"/>
        <end position="304"/>
    </location>
</feature>
<keyword evidence="3 9" id="KW-0136">Cellulose degradation</keyword>
<dbReference type="PROSITE" id="PS00698">
    <property type="entry name" value="GH9_3"/>
    <property type="match status" value="1"/>
</dbReference>
<accession>A0A5P6VMR6</accession>
<feature type="active site" evidence="7">
    <location>
        <position position="685"/>
    </location>
</feature>
<protein>
    <recommendedName>
        <fullName evidence="9">Endoglucanase</fullName>
        <ecNumber evidence="9">3.2.1.4</ecNumber>
    </recommendedName>
</protein>
<gene>
    <name evidence="13" type="primary">cel9A</name>
    <name evidence="13" type="ORF">FXF36_01875</name>
</gene>
<dbReference type="InterPro" id="IPR001701">
    <property type="entry name" value="Glyco_hydro_9"/>
</dbReference>
<dbReference type="Proteomes" id="UP000327030">
    <property type="component" value="Chromosome 1"/>
</dbReference>
<comment type="similarity">
    <text evidence="1 7 9">Belongs to the glycosyl hydrolase 9 (cellulase E) family.</text>
</comment>
<evidence type="ECO:0000256" key="6">
    <source>
        <dbReference type="ARBA" id="ARBA00023326"/>
    </source>
</evidence>
<dbReference type="Gene3D" id="2.60.120.260">
    <property type="entry name" value="Galactose-binding domain-like"/>
    <property type="match status" value="1"/>
</dbReference>
<dbReference type="KEGG" id="pxv:FXF36_01875"/>
<dbReference type="SUPFAM" id="SSF48208">
    <property type="entry name" value="Six-hairpin glycosidases"/>
    <property type="match status" value="1"/>
</dbReference>
<dbReference type="PROSITE" id="PS51257">
    <property type="entry name" value="PROKAR_LIPOPROTEIN"/>
    <property type="match status" value="1"/>
</dbReference>
<dbReference type="PROSITE" id="PS00592">
    <property type="entry name" value="GH9_2"/>
    <property type="match status" value="1"/>
</dbReference>
<evidence type="ECO:0000256" key="4">
    <source>
        <dbReference type="ARBA" id="ARBA00023277"/>
    </source>
</evidence>
<evidence type="ECO:0000256" key="9">
    <source>
        <dbReference type="RuleBase" id="RU361166"/>
    </source>
</evidence>
<dbReference type="InterPro" id="IPR003305">
    <property type="entry name" value="CenC_carb-bd"/>
</dbReference>
<evidence type="ECO:0000256" key="7">
    <source>
        <dbReference type="PROSITE-ProRule" id="PRU10059"/>
    </source>
</evidence>
<dbReference type="GO" id="GO:0030245">
    <property type="term" value="P:cellulose catabolic process"/>
    <property type="evidence" value="ECO:0007669"/>
    <property type="project" value="UniProtKB-KW"/>
</dbReference>
<dbReference type="AlphaFoldDB" id="A0A5P6VMR6"/>
<feature type="domain" description="CBM-cenC" evidence="11">
    <location>
        <begin position="62"/>
        <end position="187"/>
    </location>
</feature>
<dbReference type="Gene3D" id="1.50.10.10">
    <property type="match status" value="1"/>
</dbReference>
<dbReference type="InterPro" id="IPR008928">
    <property type="entry name" value="6-hairpin_glycosidase_sf"/>
</dbReference>
<evidence type="ECO:0000259" key="10">
    <source>
        <dbReference type="Pfam" id="PF00759"/>
    </source>
</evidence>
<name>A0A5P6VMR6_PSEXY</name>
<evidence type="ECO:0000256" key="2">
    <source>
        <dbReference type="ARBA" id="ARBA00022801"/>
    </source>
</evidence>
<dbReference type="InterPro" id="IPR033126">
    <property type="entry name" value="Glyco_hydro_9_Asp/Glu_AS"/>
</dbReference>
<feature type="chain" id="PRO_5039763937" description="Endoglucanase" evidence="9">
    <location>
        <begin position="23"/>
        <end position="758"/>
    </location>
</feature>
<dbReference type="EMBL" id="CP043028">
    <property type="protein sequence ID" value="QFJ53702.1"/>
    <property type="molecule type" value="Genomic_DNA"/>
</dbReference>
<dbReference type="Gene3D" id="2.60.40.10">
    <property type="entry name" value="Immunoglobulins"/>
    <property type="match status" value="1"/>
</dbReference>
<dbReference type="RefSeq" id="WP_151622199.1">
    <property type="nucleotide sequence ID" value="NZ_CP043028.1"/>
</dbReference>
<organism evidence="13 14">
    <name type="scientific">Pseudobutyrivibrio xylanivorans</name>
    <dbReference type="NCBI Taxonomy" id="185007"/>
    <lineage>
        <taxon>Bacteria</taxon>
        <taxon>Bacillati</taxon>
        <taxon>Bacillota</taxon>
        <taxon>Clostridia</taxon>
        <taxon>Lachnospirales</taxon>
        <taxon>Lachnospiraceae</taxon>
        <taxon>Pseudobutyrivibrio</taxon>
    </lineage>
</organism>
<feature type="active site" evidence="8">
    <location>
        <position position="728"/>
    </location>
</feature>
<dbReference type="InterPro" id="IPR012341">
    <property type="entry name" value="6hp_glycosidase-like_sf"/>
</dbReference>